<accession>A0A6A5UVN1</accession>
<name>A0A6A5UVN1_9PLEO</name>
<feature type="region of interest" description="Disordered" evidence="1">
    <location>
        <begin position="197"/>
        <end position="226"/>
    </location>
</feature>
<keyword evidence="3" id="KW-1185">Reference proteome</keyword>
<dbReference type="Proteomes" id="UP000800036">
    <property type="component" value="Unassembled WGS sequence"/>
</dbReference>
<dbReference type="EMBL" id="ML976717">
    <property type="protein sequence ID" value="KAF1968768.1"/>
    <property type="molecule type" value="Genomic_DNA"/>
</dbReference>
<dbReference type="AlphaFoldDB" id="A0A6A5UVN1"/>
<proteinExistence type="predicted"/>
<organism evidence="2 3">
    <name type="scientific">Bimuria novae-zelandiae CBS 107.79</name>
    <dbReference type="NCBI Taxonomy" id="1447943"/>
    <lineage>
        <taxon>Eukaryota</taxon>
        <taxon>Fungi</taxon>
        <taxon>Dikarya</taxon>
        <taxon>Ascomycota</taxon>
        <taxon>Pezizomycotina</taxon>
        <taxon>Dothideomycetes</taxon>
        <taxon>Pleosporomycetidae</taxon>
        <taxon>Pleosporales</taxon>
        <taxon>Massarineae</taxon>
        <taxon>Didymosphaeriaceae</taxon>
        <taxon>Bimuria</taxon>
    </lineage>
</organism>
<evidence type="ECO:0000313" key="3">
    <source>
        <dbReference type="Proteomes" id="UP000800036"/>
    </source>
</evidence>
<evidence type="ECO:0000256" key="1">
    <source>
        <dbReference type="SAM" id="MobiDB-lite"/>
    </source>
</evidence>
<evidence type="ECO:0000313" key="2">
    <source>
        <dbReference type="EMBL" id="KAF1968768.1"/>
    </source>
</evidence>
<protein>
    <submittedName>
        <fullName evidence="2">Uncharacterized protein</fullName>
    </submittedName>
</protein>
<sequence length="226" mass="25114">MVAILQATSVAALPATMSAALQVAMSISPQAKMSTALQATLAALLQPKSRVPIPVTLLRRIYLMLNRRTALMLHRQTILKLLRRPILKLPRRKILMRHRPTISPATTTPGPALQTTIMTLLPSTSPKATLMTSQATMVPLGQILLGTPNPLLKRHQVTTRSLILEMVRMYIISLLLVREKVTPSMNRTLIQGTMRSHLASPTPWPVSRRAQHPASTTQWSRRLGKR</sequence>
<reference evidence="2" key="1">
    <citation type="journal article" date="2020" name="Stud. Mycol.">
        <title>101 Dothideomycetes genomes: a test case for predicting lifestyles and emergence of pathogens.</title>
        <authorList>
            <person name="Haridas S."/>
            <person name="Albert R."/>
            <person name="Binder M."/>
            <person name="Bloem J."/>
            <person name="Labutti K."/>
            <person name="Salamov A."/>
            <person name="Andreopoulos B."/>
            <person name="Baker S."/>
            <person name="Barry K."/>
            <person name="Bills G."/>
            <person name="Bluhm B."/>
            <person name="Cannon C."/>
            <person name="Castanera R."/>
            <person name="Culley D."/>
            <person name="Daum C."/>
            <person name="Ezra D."/>
            <person name="Gonzalez J."/>
            <person name="Henrissat B."/>
            <person name="Kuo A."/>
            <person name="Liang C."/>
            <person name="Lipzen A."/>
            <person name="Lutzoni F."/>
            <person name="Magnuson J."/>
            <person name="Mondo S."/>
            <person name="Nolan M."/>
            <person name="Ohm R."/>
            <person name="Pangilinan J."/>
            <person name="Park H.-J."/>
            <person name="Ramirez L."/>
            <person name="Alfaro M."/>
            <person name="Sun H."/>
            <person name="Tritt A."/>
            <person name="Yoshinaga Y."/>
            <person name="Zwiers L.-H."/>
            <person name="Turgeon B."/>
            <person name="Goodwin S."/>
            <person name="Spatafora J."/>
            <person name="Crous P."/>
            <person name="Grigoriev I."/>
        </authorList>
    </citation>
    <scope>NUCLEOTIDE SEQUENCE</scope>
    <source>
        <strain evidence="2">CBS 107.79</strain>
    </source>
</reference>
<gene>
    <name evidence="2" type="ORF">BU23DRAFT_258975</name>
</gene>